<dbReference type="Proteomes" id="UP001595453">
    <property type="component" value="Unassembled WGS sequence"/>
</dbReference>
<dbReference type="CDD" id="cd03034">
    <property type="entry name" value="ArsC_ArsC"/>
    <property type="match status" value="1"/>
</dbReference>
<reference evidence="6" key="1">
    <citation type="journal article" date="2019" name="Int. J. Syst. Evol. Microbiol.">
        <title>The Global Catalogue of Microorganisms (GCM) 10K type strain sequencing project: providing services to taxonomists for standard genome sequencing and annotation.</title>
        <authorList>
            <consortium name="The Broad Institute Genomics Platform"/>
            <consortium name="The Broad Institute Genome Sequencing Center for Infectious Disease"/>
            <person name="Wu L."/>
            <person name="Ma J."/>
        </authorList>
    </citation>
    <scope>NUCLEOTIDE SEQUENCE [LARGE SCALE GENOMIC DNA]</scope>
    <source>
        <strain evidence="6">KCTC 42730</strain>
    </source>
</reference>
<gene>
    <name evidence="5" type="primary">arsC</name>
    <name evidence="5" type="ORF">ACFOEE_07710</name>
</gene>
<dbReference type="EC" id="1.20.4.1" evidence="4"/>
<keyword evidence="2 4" id="KW-0560">Oxidoreductase</keyword>
<evidence type="ECO:0000256" key="4">
    <source>
        <dbReference type="RuleBase" id="RU362029"/>
    </source>
</evidence>
<keyword evidence="6" id="KW-1185">Reference proteome</keyword>
<dbReference type="InterPro" id="IPR006659">
    <property type="entry name" value="Arsenate_reductase"/>
</dbReference>
<evidence type="ECO:0000256" key="3">
    <source>
        <dbReference type="PROSITE-ProRule" id="PRU01282"/>
    </source>
</evidence>
<dbReference type="PANTHER" id="PTHR30041">
    <property type="entry name" value="ARSENATE REDUCTASE"/>
    <property type="match status" value="1"/>
</dbReference>
<sequence>MSITIYHNPRCSKSRETLALLESHGHQPDIIEYLKTPPSLETLQQLLEQLGFTDAHQLLRNKEDEYKALGLSPQSSQDAILAAMVSCPKLIERPIVVHNNKAAIGRPPEAVLSLFA</sequence>
<dbReference type="GO" id="GO:0008794">
    <property type="term" value="F:arsenate reductase (glutaredoxin) activity"/>
    <property type="evidence" value="ECO:0007669"/>
    <property type="project" value="UniProtKB-EC"/>
</dbReference>
<protein>
    <recommendedName>
        <fullName evidence="4">Arsenate reductase</fullName>
        <ecNumber evidence="4">1.20.4.1</ecNumber>
    </recommendedName>
</protein>
<dbReference type="SUPFAM" id="SSF52833">
    <property type="entry name" value="Thioredoxin-like"/>
    <property type="match status" value="1"/>
</dbReference>
<evidence type="ECO:0000313" key="6">
    <source>
        <dbReference type="Proteomes" id="UP001595453"/>
    </source>
</evidence>
<comment type="catalytic activity">
    <reaction evidence="4">
        <text>[glutaredoxin]-dithiol + arsenate + glutathione + H(+) = glutathionyl-S-S-[glutaredoxin] + arsenite + H2O</text>
        <dbReference type="Rhea" id="RHEA:22016"/>
        <dbReference type="Rhea" id="RHEA-COMP:10729"/>
        <dbReference type="Rhea" id="RHEA-COMP:17668"/>
        <dbReference type="ChEBI" id="CHEBI:15377"/>
        <dbReference type="ChEBI" id="CHEBI:15378"/>
        <dbReference type="ChEBI" id="CHEBI:29242"/>
        <dbReference type="ChEBI" id="CHEBI:29950"/>
        <dbReference type="ChEBI" id="CHEBI:48597"/>
        <dbReference type="ChEBI" id="CHEBI:57925"/>
        <dbReference type="ChEBI" id="CHEBI:146199"/>
        <dbReference type="EC" id="1.20.4.1"/>
    </reaction>
</comment>
<dbReference type="NCBIfam" id="TIGR00014">
    <property type="entry name" value="arsC"/>
    <property type="match status" value="1"/>
</dbReference>
<comment type="similarity">
    <text evidence="1 3 4">Belongs to the ArsC family.</text>
</comment>
<dbReference type="EMBL" id="JBHRSD010000011">
    <property type="protein sequence ID" value="MFC3032399.1"/>
    <property type="molecule type" value="Genomic_DNA"/>
</dbReference>
<organism evidence="5 6">
    <name type="scientific">Pseudoalteromonas fenneropenaei</name>
    <dbReference type="NCBI Taxonomy" id="1737459"/>
    <lineage>
        <taxon>Bacteria</taxon>
        <taxon>Pseudomonadati</taxon>
        <taxon>Pseudomonadota</taxon>
        <taxon>Gammaproteobacteria</taxon>
        <taxon>Alteromonadales</taxon>
        <taxon>Pseudoalteromonadaceae</taxon>
        <taxon>Pseudoalteromonas</taxon>
    </lineage>
</organism>
<name>A0ABV7CIA2_9GAMM</name>
<dbReference type="RefSeq" id="WP_377122846.1">
    <property type="nucleotide sequence ID" value="NZ_JBHRSD010000011.1"/>
</dbReference>
<proteinExistence type="inferred from homology"/>
<evidence type="ECO:0000313" key="5">
    <source>
        <dbReference type="EMBL" id="MFC3032399.1"/>
    </source>
</evidence>
<dbReference type="InterPro" id="IPR036249">
    <property type="entry name" value="Thioredoxin-like_sf"/>
</dbReference>
<dbReference type="PANTHER" id="PTHR30041:SF4">
    <property type="entry name" value="ARSENATE REDUCTASE"/>
    <property type="match status" value="1"/>
</dbReference>
<dbReference type="Gene3D" id="3.40.30.10">
    <property type="entry name" value="Glutaredoxin"/>
    <property type="match status" value="1"/>
</dbReference>
<evidence type="ECO:0000256" key="1">
    <source>
        <dbReference type="ARBA" id="ARBA00007198"/>
    </source>
</evidence>
<dbReference type="Pfam" id="PF03960">
    <property type="entry name" value="ArsC"/>
    <property type="match status" value="1"/>
</dbReference>
<comment type="caution">
    <text evidence="5">The sequence shown here is derived from an EMBL/GenBank/DDBJ whole genome shotgun (WGS) entry which is preliminary data.</text>
</comment>
<dbReference type="InterPro" id="IPR006660">
    <property type="entry name" value="Arsenate_reductase-like"/>
</dbReference>
<accession>A0ABV7CIA2</accession>
<dbReference type="PROSITE" id="PS51353">
    <property type="entry name" value="ARSC"/>
    <property type="match status" value="1"/>
</dbReference>
<evidence type="ECO:0000256" key="2">
    <source>
        <dbReference type="ARBA" id="ARBA00023002"/>
    </source>
</evidence>